<sequence length="191" mass="22012">MRDRSDDNCNSIDSKVLGDTPEFELQLIPSWIVFTATDNYKTAQYTRFKVRNNDSTPVVYRLRTKERSFPRFSACHGYLEPDEEDEIHILIPASDHWPRDPAEFAGHQHKVMIENLTVPKSEWKPKDKNEASAISGEKVIRIFLKLFLLIASLVMIFKSTPPLTRMYTKLNILLPKIKEETTPESATDISS</sequence>
<keyword evidence="2" id="KW-1133">Transmembrane helix</keyword>
<dbReference type="InterPro" id="IPR000535">
    <property type="entry name" value="MSP_dom"/>
</dbReference>
<protein>
    <recommendedName>
        <fullName evidence="1">Major sperm protein</fullName>
    </recommendedName>
</protein>
<dbReference type="WBParaSite" id="sdigi.contig302.g7251.t1">
    <property type="protein sequence ID" value="sdigi.contig302.g7251.t1"/>
    <property type="gene ID" value="sdigi.contig302.g7251"/>
</dbReference>
<keyword evidence="4" id="KW-1185">Reference proteome</keyword>
<dbReference type="AlphaFoldDB" id="A0A915PTN7"/>
<evidence type="ECO:0000256" key="2">
    <source>
        <dbReference type="SAM" id="Phobius"/>
    </source>
</evidence>
<feature type="domain" description="MSP" evidence="3">
    <location>
        <begin position="24"/>
        <end position="149"/>
    </location>
</feature>
<keyword evidence="1" id="KW-0963">Cytoplasm</keyword>
<dbReference type="Pfam" id="PF00635">
    <property type="entry name" value="Motile_Sperm"/>
    <property type="match status" value="1"/>
</dbReference>
<dbReference type="Proteomes" id="UP000887581">
    <property type="component" value="Unplaced"/>
</dbReference>
<name>A0A915PTN7_9BILA</name>
<reference evidence="5" key="1">
    <citation type="submission" date="2022-11" db="UniProtKB">
        <authorList>
            <consortium name="WormBaseParasite"/>
        </authorList>
    </citation>
    <scope>IDENTIFICATION</scope>
</reference>
<dbReference type="SUPFAM" id="SSF49354">
    <property type="entry name" value="PapD-like"/>
    <property type="match status" value="1"/>
</dbReference>
<evidence type="ECO:0000259" key="3">
    <source>
        <dbReference type="PROSITE" id="PS50202"/>
    </source>
</evidence>
<accession>A0A915PTN7</accession>
<evidence type="ECO:0000256" key="1">
    <source>
        <dbReference type="RuleBase" id="RU003425"/>
    </source>
</evidence>
<feature type="transmembrane region" description="Helical" evidence="2">
    <location>
        <begin position="139"/>
        <end position="157"/>
    </location>
</feature>
<evidence type="ECO:0000313" key="5">
    <source>
        <dbReference type="WBParaSite" id="sdigi.contig302.g7251.t1"/>
    </source>
</evidence>
<dbReference type="PROSITE" id="PS50202">
    <property type="entry name" value="MSP"/>
    <property type="match status" value="1"/>
</dbReference>
<evidence type="ECO:0000313" key="4">
    <source>
        <dbReference type="Proteomes" id="UP000887581"/>
    </source>
</evidence>
<keyword evidence="2" id="KW-0472">Membrane</keyword>
<comment type="function">
    <text evidence="1">Central component in molecular interactions underlying sperm crawling. Forms an extensive filament system that extends from sperm villipoda, along the leading edge of the pseudopod.</text>
</comment>
<keyword evidence="1" id="KW-0206">Cytoskeleton</keyword>
<dbReference type="InterPro" id="IPR013783">
    <property type="entry name" value="Ig-like_fold"/>
</dbReference>
<dbReference type="InterPro" id="IPR008962">
    <property type="entry name" value="PapD-like_sf"/>
</dbReference>
<keyword evidence="2" id="KW-0812">Transmembrane</keyword>
<organism evidence="4 5">
    <name type="scientific">Setaria digitata</name>
    <dbReference type="NCBI Taxonomy" id="48799"/>
    <lineage>
        <taxon>Eukaryota</taxon>
        <taxon>Metazoa</taxon>
        <taxon>Ecdysozoa</taxon>
        <taxon>Nematoda</taxon>
        <taxon>Chromadorea</taxon>
        <taxon>Rhabditida</taxon>
        <taxon>Spirurina</taxon>
        <taxon>Spiruromorpha</taxon>
        <taxon>Filarioidea</taxon>
        <taxon>Setariidae</taxon>
        <taxon>Setaria</taxon>
    </lineage>
</organism>
<dbReference type="Gene3D" id="2.60.40.10">
    <property type="entry name" value="Immunoglobulins"/>
    <property type="match status" value="1"/>
</dbReference>
<proteinExistence type="predicted"/>